<evidence type="ECO:0000313" key="2">
    <source>
        <dbReference type="Proteomes" id="UP000663929"/>
    </source>
</evidence>
<gene>
    <name evidence="1" type="ORF">J3U87_12335</name>
</gene>
<dbReference type="KEGG" id="scor:J3U87_12335"/>
<keyword evidence="2" id="KW-1185">Reference proteome</keyword>
<organism evidence="1 2">
    <name type="scientific">Sulfidibacter corallicola</name>
    <dbReference type="NCBI Taxonomy" id="2818388"/>
    <lineage>
        <taxon>Bacteria</taxon>
        <taxon>Pseudomonadati</taxon>
        <taxon>Acidobacteriota</taxon>
        <taxon>Holophagae</taxon>
        <taxon>Acanthopleuribacterales</taxon>
        <taxon>Acanthopleuribacteraceae</taxon>
        <taxon>Sulfidibacter</taxon>
    </lineage>
</organism>
<dbReference type="AlphaFoldDB" id="A0A8A4TTE2"/>
<protein>
    <submittedName>
        <fullName evidence="1">Uncharacterized protein</fullName>
    </submittedName>
</protein>
<dbReference type="EMBL" id="CP071793">
    <property type="protein sequence ID" value="QTD53236.1"/>
    <property type="molecule type" value="Genomic_DNA"/>
</dbReference>
<name>A0A8A4TTE2_SULCO</name>
<dbReference type="RefSeq" id="WP_237383336.1">
    <property type="nucleotide sequence ID" value="NZ_CP071793.1"/>
</dbReference>
<dbReference type="Proteomes" id="UP000663929">
    <property type="component" value="Chromosome"/>
</dbReference>
<sequence length="140" mass="14879">MLENKQTMDSESAGSLAATQETVNASVSYNGVDLLWYFNAAPPLFEGTSTEIINGLKAGFKVNFNNLTNRQVTLNLPGGVFSVSPTSETIKANSTSKTLTVMSSATPGNYEFEIVDPGPTSTESNFHTRGQIVVVPGPTN</sequence>
<proteinExistence type="predicted"/>
<accession>A0A8A4TTE2</accession>
<evidence type="ECO:0000313" key="1">
    <source>
        <dbReference type="EMBL" id="QTD53236.1"/>
    </source>
</evidence>
<reference evidence="1" key="1">
    <citation type="submission" date="2021-03" db="EMBL/GenBank/DDBJ databases">
        <title>Acanthopleuribacteraceae sp. M133.</title>
        <authorList>
            <person name="Wang G."/>
        </authorList>
    </citation>
    <scope>NUCLEOTIDE SEQUENCE</scope>
    <source>
        <strain evidence="1">M133</strain>
    </source>
</reference>